<protein>
    <recommendedName>
        <fullName evidence="8">Misato Segment II tubulin-like domain-containing protein</fullName>
    </recommendedName>
</protein>
<evidence type="ECO:0008006" key="8">
    <source>
        <dbReference type="Google" id="ProtNLM"/>
    </source>
</evidence>
<dbReference type="Pfam" id="PF14881">
    <property type="entry name" value="Tubulin_3"/>
    <property type="match status" value="1"/>
</dbReference>
<evidence type="ECO:0000259" key="5">
    <source>
        <dbReference type="Pfam" id="PF14881"/>
    </source>
</evidence>
<reference evidence="6 7" key="1">
    <citation type="submission" date="2017-08" db="EMBL/GenBank/DDBJ databases">
        <title>Acidophilic green algal genome provides insights into adaptation to an acidic environment.</title>
        <authorList>
            <person name="Hirooka S."/>
            <person name="Hirose Y."/>
            <person name="Kanesaki Y."/>
            <person name="Higuchi S."/>
            <person name="Fujiwara T."/>
            <person name="Onuma R."/>
            <person name="Era A."/>
            <person name="Ohbayashi R."/>
            <person name="Uzuka A."/>
            <person name="Nozaki H."/>
            <person name="Yoshikawa H."/>
            <person name="Miyagishima S.Y."/>
        </authorList>
    </citation>
    <scope>NUCLEOTIDE SEQUENCE [LARGE SCALE GENOMIC DNA]</scope>
    <source>
        <strain evidence="6 7">NIES-2499</strain>
    </source>
</reference>
<dbReference type="EMBL" id="BEGY01000016">
    <property type="protein sequence ID" value="GAX76227.1"/>
    <property type="molecule type" value="Genomic_DNA"/>
</dbReference>
<dbReference type="AlphaFoldDB" id="A0A250WZG1"/>
<evidence type="ECO:0000313" key="7">
    <source>
        <dbReference type="Proteomes" id="UP000232323"/>
    </source>
</evidence>
<comment type="similarity">
    <text evidence="2">Belongs to the misato family.</text>
</comment>
<accession>A0A250WZG1</accession>
<keyword evidence="7" id="KW-1185">Reference proteome</keyword>
<dbReference type="GO" id="GO:0005739">
    <property type="term" value="C:mitochondrion"/>
    <property type="evidence" value="ECO:0007669"/>
    <property type="project" value="UniProtKB-SubCell"/>
</dbReference>
<evidence type="ECO:0000256" key="3">
    <source>
        <dbReference type="ARBA" id="ARBA00023128"/>
    </source>
</evidence>
<evidence type="ECO:0000256" key="2">
    <source>
        <dbReference type="ARBA" id="ARBA00008507"/>
    </source>
</evidence>
<dbReference type="GO" id="GO:0007005">
    <property type="term" value="P:mitochondrion organization"/>
    <property type="evidence" value="ECO:0007669"/>
    <property type="project" value="InterPro"/>
</dbReference>
<dbReference type="InterPro" id="IPR019605">
    <property type="entry name" value="Misato_II_tubulin-like"/>
</dbReference>
<sequence length="662" mass="70735">MPGHDLITLSLGNYSNYVAAHFWNIQDELLGYTDLEDWTDLSAVIDSTVLFNIKENRQGALSYHPRALFVDLSGSLGGVSLSDSVGAAATESISTWGGRLQVHQADLVPKSSFLKALEEHAALDGSEEDSVWEARQAALEEAAINLDLRDTVSAWTDYLKAPLTSSLVYTIPGIWKGINEFTSYCDGVTAMSGDGPAKEAKEEISDRVRVLSEQSDGLQGFQVLTEDKGGFGSITQRLLEELREEYSNRDVLLFSVRPPSNPAVKIKGMEEARSAANDAMALSTLPELCSMYVPLAVPWSRHAFPHLIYKTNSHFQTSAILASAIDSFTLPARLTPGCPQSRLGSPLGAVSLHSLVQLMRGRGGPNLVAGSLCMPCPSVETDLQALQAHRDDRMRGGPRDQLGESASGQVNHKLTGMADPVLTSVSSCTTMLSPGLVDVPSQRLVESITLRGALKSESYFSAGESEGGGGQVSVAGAPGSIGVWKGGRASVSETQQALDYALLHGHGDSDARMCVRHRTVVPMPLPVPLPFPSSLFAPEVGGLLGKVYRSAAVASAADFAEATVDRTQPQPHNSSWGRAYGQQPVGHRRTPIATAPLLARLLATEAFSTVLDEVCVKWKETCRSAAGASLLDTWGYSPCDAQEVGEVLQGLASSYHDSDSEL</sequence>
<comment type="caution">
    <text evidence="6">The sequence shown here is derived from an EMBL/GenBank/DDBJ whole genome shotgun (WGS) entry which is preliminary data.</text>
</comment>
<dbReference type="PANTHER" id="PTHR13391:SF0">
    <property type="entry name" value="PROTEIN MISATO HOMOLOG 1"/>
    <property type="match status" value="1"/>
</dbReference>
<dbReference type="Proteomes" id="UP000232323">
    <property type="component" value="Unassembled WGS sequence"/>
</dbReference>
<dbReference type="OrthoDB" id="271881at2759"/>
<evidence type="ECO:0000313" key="6">
    <source>
        <dbReference type="EMBL" id="GAX76227.1"/>
    </source>
</evidence>
<dbReference type="Gene3D" id="3.40.50.1440">
    <property type="entry name" value="Tubulin/FtsZ, GTPase domain"/>
    <property type="match status" value="1"/>
</dbReference>
<dbReference type="InterPro" id="IPR036525">
    <property type="entry name" value="Tubulin/FtsZ_GTPase_sf"/>
</dbReference>
<dbReference type="SUPFAM" id="SSF52490">
    <property type="entry name" value="Tubulin nucleotide-binding domain-like"/>
    <property type="match status" value="1"/>
</dbReference>
<name>A0A250WZG1_9CHLO</name>
<dbReference type="InterPro" id="IPR049942">
    <property type="entry name" value="DML1/Misato"/>
</dbReference>
<proteinExistence type="inferred from homology"/>
<keyword evidence="3" id="KW-0496">Mitochondrion</keyword>
<comment type="subcellular location">
    <subcellularLocation>
        <location evidence="1">Mitochondrion</location>
    </subcellularLocation>
</comment>
<dbReference type="PANTHER" id="PTHR13391">
    <property type="entry name" value="MITOCHONDRIAL DISTRIBUTION REGULATOR MISATO"/>
    <property type="match status" value="1"/>
</dbReference>
<gene>
    <name evidence="6" type="ORF">CEUSTIGMA_g3671.t1</name>
</gene>
<dbReference type="InterPro" id="IPR029209">
    <property type="entry name" value="DML1/Misato_tubulin"/>
</dbReference>
<dbReference type="Pfam" id="PF10644">
    <property type="entry name" value="Misat_Tub_SegII"/>
    <property type="match status" value="1"/>
</dbReference>
<feature type="domain" description="Misato Segment II tubulin-like" evidence="4">
    <location>
        <begin position="4"/>
        <end position="118"/>
    </location>
</feature>
<dbReference type="STRING" id="1157962.A0A250WZG1"/>
<feature type="domain" description="DML1/Misato tubulin" evidence="5">
    <location>
        <begin position="203"/>
        <end position="334"/>
    </location>
</feature>
<evidence type="ECO:0000259" key="4">
    <source>
        <dbReference type="Pfam" id="PF10644"/>
    </source>
</evidence>
<evidence type="ECO:0000256" key="1">
    <source>
        <dbReference type="ARBA" id="ARBA00004173"/>
    </source>
</evidence>
<organism evidence="6 7">
    <name type="scientific">Chlamydomonas eustigma</name>
    <dbReference type="NCBI Taxonomy" id="1157962"/>
    <lineage>
        <taxon>Eukaryota</taxon>
        <taxon>Viridiplantae</taxon>
        <taxon>Chlorophyta</taxon>
        <taxon>core chlorophytes</taxon>
        <taxon>Chlorophyceae</taxon>
        <taxon>CS clade</taxon>
        <taxon>Chlamydomonadales</taxon>
        <taxon>Chlamydomonadaceae</taxon>
        <taxon>Chlamydomonas</taxon>
    </lineage>
</organism>